<reference evidence="2" key="1">
    <citation type="submission" date="2022-02" db="EMBL/GenBank/DDBJ databases">
        <authorList>
            <person name="Giguere J D."/>
        </authorList>
    </citation>
    <scope>NUCLEOTIDE SEQUENCE</scope>
    <source>
        <strain evidence="2">CCAP 1055/1</strain>
    </source>
</reference>
<feature type="transmembrane region" description="Helical" evidence="1">
    <location>
        <begin position="12"/>
        <end position="32"/>
    </location>
</feature>
<dbReference type="EMBL" id="OU594953">
    <property type="protein sequence ID" value="CAG9279980.1"/>
    <property type="molecule type" value="Genomic_DNA"/>
</dbReference>
<dbReference type="AlphaFoldDB" id="A0A8J9X228"/>
<keyword evidence="1" id="KW-0472">Membrane</keyword>
<sequence>MNASALSSSKNTRTWILLAIATASAAATVWIIRKRRRHETAEECRITKKAKNLDFHGDTNQHPGVAGARRTIGLPTHMERELYKESRRKRMIPKLAMKKPMYDNIRMCDPDGILLSSISLKKARWYVKKNLASWISDDCIQLNFQPKKGLTRHDQNQQEHRKIYNQNFKINQCVVCGADERYMRHYVVPYVYRSQFPSAYKTHLPHDVVLLCPECHVTVEKASQRRMRNLEQALRQQLSVDPKLTSQPFFVDPRLHKVQSSAFALLRWKHTLPESRVAEYESLLREWWDLSADESLTVDHLERAGAVDDKIVNVQYVPGSDLVIDSLGKDDPERIATFVRGWRRHFQATHRPRFLPTGWNIDSPVVSDVRPSTDLASGV</sequence>
<protein>
    <submittedName>
        <fullName evidence="2">Uncharacterized protein</fullName>
    </submittedName>
</protein>
<name>A0A8J9X228_PHATR</name>
<dbReference type="Proteomes" id="UP000836788">
    <property type="component" value="Chromosome 12"/>
</dbReference>
<proteinExistence type="predicted"/>
<keyword evidence="1" id="KW-0812">Transmembrane</keyword>
<accession>A0A8J9X228</accession>
<evidence type="ECO:0000313" key="2">
    <source>
        <dbReference type="EMBL" id="CAG9279980.1"/>
    </source>
</evidence>
<evidence type="ECO:0000256" key="1">
    <source>
        <dbReference type="SAM" id="Phobius"/>
    </source>
</evidence>
<organism evidence="2">
    <name type="scientific">Phaeodactylum tricornutum</name>
    <name type="common">Diatom</name>
    <dbReference type="NCBI Taxonomy" id="2850"/>
    <lineage>
        <taxon>Eukaryota</taxon>
        <taxon>Sar</taxon>
        <taxon>Stramenopiles</taxon>
        <taxon>Ochrophyta</taxon>
        <taxon>Bacillariophyta</taxon>
        <taxon>Bacillariophyceae</taxon>
        <taxon>Bacillariophycidae</taxon>
        <taxon>Naviculales</taxon>
        <taxon>Phaeodactylaceae</taxon>
        <taxon>Phaeodactylum</taxon>
    </lineage>
</organism>
<gene>
    <name evidence="2" type="ORF">PTTT1_LOCUS11811</name>
</gene>
<keyword evidence="1" id="KW-1133">Transmembrane helix</keyword>